<dbReference type="Proteomes" id="UP001063816">
    <property type="component" value="Unassembled WGS sequence"/>
</dbReference>
<feature type="transmembrane region" description="Helical" evidence="1">
    <location>
        <begin position="27"/>
        <end position="44"/>
    </location>
</feature>
<reference evidence="2" key="1">
    <citation type="submission" date="2022-05" db="EMBL/GenBank/DDBJ databases">
        <title>Description of a novel species of Leclercia; Leclercia tamurae and the Proposal for a Novel Genus Silvania gen. nov. Containing Two Novel Species Silvania hatchlandensis sp. nov. and Silvania confinis sp. nov. Isolated from the Rhizosphere of Oak.</title>
        <authorList>
            <person name="Maddock D.W."/>
            <person name="Brady C.L."/>
            <person name="Denman S."/>
            <person name="Arnold D."/>
        </authorList>
    </citation>
    <scope>NUCLEOTIDE SEQUENCE</scope>
    <source>
        <strain evidence="2">H19S6</strain>
    </source>
</reference>
<dbReference type="AlphaFoldDB" id="A0A9J6Q0K9"/>
<evidence type="ECO:0000256" key="1">
    <source>
        <dbReference type="SAM" id="Phobius"/>
    </source>
</evidence>
<keyword evidence="1" id="KW-0472">Membrane</keyword>
<evidence type="ECO:0000313" key="3">
    <source>
        <dbReference type="Proteomes" id="UP001063816"/>
    </source>
</evidence>
<protein>
    <submittedName>
        <fullName evidence="2">Phage holin family protein</fullName>
    </submittedName>
</protein>
<proteinExistence type="predicted"/>
<keyword evidence="1" id="KW-0812">Transmembrane</keyword>
<dbReference type="RefSeq" id="WP_271283637.1">
    <property type="nucleotide sequence ID" value="NZ_JAMGZK010000053.1"/>
</dbReference>
<accession>A0A9J6Q0K9</accession>
<sequence length="132" mass="13605">MSDPLTAASAVAAGTAGVTFASLFPEATPAVMLCALAGAAMYVLTAEPHQLWKQIIFAVISFMGGVFFSEPMAKIMAGIINTPLSLMKPPVSIEVSPSIGALVSASISVAVLLRILAKSKRGKMPGLEEEGQ</sequence>
<evidence type="ECO:0000313" key="2">
    <source>
        <dbReference type="EMBL" id="MCU6666103.1"/>
    </source>
</evidence>
<gene>
    <name evidence="2" type="ORF">M8014_17360</name>
</gene>
<feature type="transmembrane region" description="Helical" evidence="1">
    <location>
        <begin position="99"/>
        <end position="117"/>
    </location>
</feature>
<organism evidence="2 3">
    <name type="scientific">Silvania hatchlandensis</name>
    <dbReference type="NCBI Taxonomy" id="2926469"/>
    <lineage>
        <taxon>Bacteria</taxon>
        <taxon>Pseudomonadati</taxon>
        <taxon>Pseudomonadota</taxon>
        <taxon>Gammaproteobacteria</taxon>
        <taxon>Enterobacterales</taxon>
        <taxon>Enterobacteriaceae</taxon>
        <taxon>Silvania</taxon>
    </lineage>
</organism>
<dbReference type="Pfam" id="PF16931">
    <property type="entry name" value="Phage_holin_8"/>
    <property type="match status" value="1"/>
</dbReference>
<comment type="caution">
    <text evidence="2">The sequence shown here is derived from an EMBL/GenBank/DDBJ whole genome shotgun (WGS) entry which is preliminary data.</text>
</comment>
<dbReference type="InterPro" id="IPR032637">
    <property type="entry name" value="Phage_holin-like"/>
</dbReference>
<name>A0A9J6Q0K9_9ENTR</name>
<feature type="transmembrane region" description="Helical" evidence="1">
    <location>
        <begin position="56"/>
        <end position="79"/>
    </location>
</feature>
<keyword evidence="3" id="KW-1185">Reference proteome</keyword>
<dbReference type="EMBL" id="JAMGZK010000053">
    <property type="protein sequence ID" value="MCU6666103.1"/>
    <property type="molecule type" value="Genomic_DNA"/>
</dbReference>
<keyword evidence="1" id="KW-1133">Transmembrane helix</keyword>